<dbReference type="InterPro" id="IPR001091">
    <property type="entry name" value="RM_Methyltransferase"/>
</dbReference>
<dbReference type="InterPro" id="IPR050336">
    <property type="entry name" value="Chromosome_partition/occlusion"/>
</dbReference>
<evidence type="ECO:0000256" key="4">
    <source>
        <dbReference type="ARBA" id="ARBA00047942"/>
    </source>
</evidence>
<comment type="catalytic activity">
    <reaction evidence="4">
        <text>a 2'-deoxyadenosine in DNA + S-adenosyl-L-methionine = an N(6)-methyl-2'-deoxyadenosine in DNA + S-adenosyl-L-homocysteine + H(+)</text>
        <dbReference type="Rhea" id="RHEA:15197"/>
        <dbReference type="Rhea" id="RHEA-COMP:12418"/>
        <dbReference type="Rhea" id="RHEA-COMP:12419"/>
        <dbReference type="ChEBI" id="CHEBI:15378"/>
        <dbReference type="ChEBI" id="CHEBI:57856"/>
        <dbReference type="ChEBI" id="CHEBI:59789"/>
        <dbReference type="ChEBI" id="CHEBI:90615"/>
        <dbReference type="ChEBI" id="CHEBI:90616"/>
        <dbReference type="EC" id="2.1.1.72"/>
    </reaction>
</comment>
<comment type="similarity">
    <text evidence="1 5">Belongs to the N(4)/N(6)-methyltransferase family.</text>
</comment>
<evidence type="ECO:0000256" key="2">
    <source>
        <dbReference type="ARBA" id="ARBA00022603"/>
    </source>
</evidence>
<evidence type="ECO:0000313" key="8">
    <source>
        <dbReference type="EMBL" id="CUJ87225.1"/>
    </source>
</evidence>
<dbReference type="SMART" id="SM00470">
    <property type="entry name" value="ParB"/>
    <property type="match status" value="1"/>
</dbReference>
<dbReference type="GO" id="GO:0007059">
    <property type="term" value="P:chromosome segregation"/>
    <property type="evidence" value="ECO:0007669"/>
    <property type="project" value="TreeGrafter"/>
</dbReference>
<dbReference type="EMBL" id="CYUD01000001">
    <property type="protein sequence ID" value="CUJ87225.1"/>
    <property type="molecule type" value="Genomic_DNA"/>
</dbReference>
<dbReference type="STRING" id="1715692.RUE5091_00580"/>
<gene>
    <name evidence="8" type="primary">dpnA_3</name>
    <name evidence="8" type="ORF">RUE5091_00580</name>
</gene>
<dbReference type="Pfam" id="PF02195">
    <property type="entry name" value="ParB_N"/>
    <property type="match status" value="1"/>
</dbReference>
<dbReference type="InterPro" id="IPR002052">
    <property type="entry name" value="DNA_methylase_N6_adenine_CS"/>
</dbReference>
<dbReference type="InterPro" id="IPR002941">
    <property type="entry name" value="DNA_methylase_N4/N6"/>
</dbReference>
<keyword evidence="3 8" id="KW-0808">Transferase</keyword>
<dbReference type="PANTHER" id="PTHR33375:SF1">
    <property type="entry name" value="CHROMOSOME-PARTITIONING PROTEIN PARB-RELATED"/>
    <property type="match status" value="1"/>
</dbReference>
<proteinExistence type="inferred from homology"/>
<dbReference type="PROSITE" id="PS00092">
    <property type="entry name" value="N6_MTASE"/>
    <property type="match status" value="1"/>
</dbReference>
<dbReference type="EC" id="2.1.1.-" evidence="5"/>
<dbReference type="InterPro" id="IPR029063">
    <property type="entry name" value="SAM-dependent_MTases_sf"/>
</dbReference>
<dbReference type="InterPro" id="IPR003115">
    <property type="entry name" value="ParB_N"/>
</dbReference>
<dbReference type="PIRSF" id="PIRSF036758">
    <property type="entry name" value="Aden_M_ParB"/>
    <property type="match status" value="1"/>
</dbReference>
<dbReference type="Gene3D" id="3.90.1530.10">
    <property type="entry name" value="Conserved hypothetical protein from pyrococcus furiosus pfu- 392566-001, ParB domain"/>
    <property type="match status" value="1"/>
</dbReference>
<evidence type="ECO:0000256" key="6">
    <source>
        <dbReference type="SAM" id="MobiDB-lite"/>
    </source>
</evidence>
<evidence type="ECO:0000259" key="7">
    <source>
        <dbReference type="SMART" id="SM00470"/>
    </source>
</evidence>
<dbReference type="PANTHER" id="PTHR33375">
    <property type="entry name" value="CHROMOSOME-PARTITIONING PROTEIN PARB-RELATED"/>
    <property type="match status" value="1"/>
</dbReference>
<dbReference type="GO" id="GO:0032259">
    <property type="term" value="P:methylation"/>
    <property type="evidence" value="ECO:0007669"/>
    <property type="project" value="UniProtKB-KW"/>
</dbReference>
<organism evidence="8 9">
    <name type="scientific">Ruegeria denitrificans</name>
    <dbReference type="NCBI Taxonomy" id="1715692"/>
    <lineage>
        <taxon>Bacteria</taxon>
        <taxon>Pseudomonadati</taxon>
        <taxon>Pseudomonadota</taxon>
        <taxon>Alphaproteobacteria</taxon>
        <taxon>Rhodobacterales</taxon>
        <taxon>Roseobacteraceae</taxon>
        <taxon>Ruegeria</taxon>
    </lineage>
</organism>
<feature type="compositionally biased region" description="Basic and acidic residues" evidence="6">
    <location>
        <begin position="1"/>
        <end position="11"/>
    </location>
</feature>
<dbReference type="SUPFAM" id="SSF53335">
    <property type="entry name" value="S-adenosyl-L-methionine-dependent methyltransferases"/>
    <property type="match status" value="1"/>
</dbReference>
<name>A0A0P1I340_9RHOB</name>
<protein>
    <recommendedName>
        <fullName evidence="5">Methyltransferase</fullName>
        <ecNumber evidence="5">2.1.1.-</ecNumber>
    </recommendedName>
</protein>
<feature type="region of interest" description="Disordered" evidence="6">
    <location>
        <begin position="1"/>
        <end position="29"/>
    </location>
</feature>
<dbReference type="SUPFAM" id="SSF110849">
    <property type="entry name" value="ParB/Sulfiredoxin"/>
    <property type="match status" value="1"/>
</dbReference>
<dbReference type="GO" id="GO:0008170">
    <property type="term" value="F:N-methyltransferase activity"/>
    <property type="evidence" value="ECO:0007669"/>
    <property type="project" value="InterPro"/>
</dbReference>
<evidence type="ECO:0000256" key="5">
    <source>
        <dbReference type="RuleBase" id="RU362026"/>
    </source>
</evidence>
<dbReference type="AlphaFoldDB" id="A0A0P1I340"/>
<dbReference type="PRINTS" id="PR00508">
    <property type="entry name" value="S21N4MTFRASE"/>
</dbReference>
<sequence>MKDQEHSKSDAADVGNQATAGPSRDPQVALQNDPFREFLFVWIAVDLIDAAPRRVRRGLKDQEDAVLRAIERFGFKIPILVRSKLGGQRYEVIDGHVRLEAARRLEAGKVPCIVVDDLPDVEIRRLTLSLNKLQETGAWDTEDLRLEINEIIEISGEIEIPGFAMPEIEAIQFGAGETDQPDPDDDISGFAGAQTKPVSQPGDQWRLGDHVILCGSARDRDRLAVVLDGALADVVFTDPPYNVNINGHVRGAEQGFEEFAEASGEMSREVFSGFLVETLGNASTVLRPGGILFACIDWRHVGEMEEALQTLGLEPVNICVWVKSNPGMGSLYRSQHELVFVVRKPGQGHLNNVQLGIYGRNRSNVWHYAGATGGAKDSDDAFDVHPTVKPIRMVMDALLDVTAPGDLVVDPFLGSGTTLLAAERTRRRCVGVEIEPGYVDLAIRRWQQMTGGTAVHDGTGVPFDAVQERACSIAVPDGNPEEEAF</sequence>
<reference evidence="9" key="1">
    <citation type="submission" date="2015-09" db="EMBL/GenBank/DDBJ databases">
        <authorList>
            <person name="Rodrigo-Torres L."/>
            <person name="Arahal D.R."/>
        </authorList>
    </citation>
    <scope>NUCLEOTIDE SEQUENCE [LARGE SCALE GENOMIC DNA]</scope>
    <source>
        <strain evidence="9">CECT 5091</strain>
    </source>
</reference>
<evidence type="ECO:0000256" key="1">
    <source>
        <dbReference type="ARBA" id="ARBA00006594"/>
    </source>
</evidence>
<dbReference type="GO" id="GO:0005694">
    <property type="term" value="C:chromosome"/>
    <property type="evidence" value="ECO:0007669"/>
    <property type="project" value="TreeGrafter"/>
</dbReference>
<keyword evidence="2 8" id="KW-0489">Methyltransferase</keyword>
<dbReference type="RefSeq" id="WP_058280319.1">
    <property type="nucleotide sequence ID" value="NZ_CYUD01000001.1"/>
</dbReference>
<accession>A0A0P1I340</accession>
<dbReference type="InterPro" id="IPR015840">
    <property type="entry name" value="DNA_MeTrfase_ParB"/>
</dbReference>
<feature type="domain" description="ParB-like N-terminal" evidence="7">
    <location>
        <begin position="41"/>
        <end position="132"/>
    </location>
</feature>
<evidence type="ECO:0000313" key="9">
    <source>
        <dbReference type="Proteomes" id="UP000051260"/>
    </source>
</evidence>
<dbReference type="GO" id="GO:0003677">
    <property type="term" value="F:DNA binding"/>
    <property type="evidence" value="ECO:0007669"/>
    <property type="project" value="InterPro"/>
</dbReference>
<dbReference type="Pfam" id="PF01555">
    <property type="entry name" value="N6_N4_Mtase"/>
    <property type="match status" value="1"/>
</dbReference>
<dbReference type="GO" id="GO:0045881">
    <property type="term" value="P:positive regulation of sporulation resulting in formation of a cellular spore"/>
    <property type="evidence" value="ECO:0007669"/>
    <property type="project" value="TreeGrafter"/>
</dbReference>
<keyword evidence="9" id="KW-1185">Reference proteome</keyword>
<dbReference type="Gene3D" id="3.40.50.150">
    <property type="entry name" value="Vaccinia Virus protein VP39"/>
    <property type="match status" value="1"/>
</dbReference>
<dbReference type="Proteomes" id="UP000051260">
    <property type="component" value="Unassembled WGS sequence"/>
</dbReference>
<dbReference type="GO" id="GO:0009007">
    <property type="term" value="F:site-specific DNA-methyltransferase (adenine-specific) activity"/>
    <property type="evidence" value="ECO:0007669"/>
    <property type="project" value="UniProtKB-EC"/>
</dbReference>
<evidence type="ECO:0000256" key="3">
    <source>
        <dbReference type="ARBA" id="ARBA00022679"/>
    </source>
</evidence>
<dbReference type="InterPro" id="IPR036086">
    <property type="entry name" value="ParB/Sulfiredoxin_sf"/>
</dbReference>